<evidence type="ECO:0000313" key="1">
    <source>
        <dbReference type="EMBL" id="KAF6426413.1"/>
    </source>
</evidence>
<dbReference type="AlphaFoldDB" id="A0A7J8DTF1"/>
<protein>
    <submittedName>
        <fullName evidence="1">Uncharacterized protein</fullName>
    </submittedName>
</protein>
<dbReference type="InParanoid" id="A0A7J8DTF1"/>
<comment type="caution">
    <text evidence="1">The sequence shown here is derived from an EMBL/GenBank/DDBJ whole genome shotgun (WGS) entry which is preliminary data.</text>
</comment>
<reference evidence="1 2" key="1">
    <citation type="journal article" date="2020" name="Nature">
        <title>Six reference-quality genomes reveal evolution of bat adaptations.</title>
        <authorList>
            <person name="Jebb D."/>
            <person name="Huang Z."/>
            <person name="Pippel M."/>
            <person name="Hughes G.M."/>
            <person name="Lavrichenko K."/>
            <person name="Devanna P."/>
            <person name="Winkler S."/>
            <person name="Jermiin L.S."/>
            <person name="Skirmuntt E.C."/>
            <person name="Katzourakis A."/>
            <person name="Burkitt-Gray L."/>
            <person name="Ray D.A."/>
            <person name="Sullivan K.A.M."/>
            <person name="Roscito J.G."/>
            <person name="Kirilenko B.M."/>
            <person name="Davalos L.M."/>
            <person name="Corthals A.P."/>
            <person name="Power M.L."/>
            <person name="Jones G."/>
            <person name="Ransome R.D."/>
            <person name="Dechmann D.K.N."/>
            <person name="Locatelli A.G."/>
            <person name="Puechmaille S.J."/>
            <person name="Fedrigo O."/>
            <person name="Jarvis E.D."/>
            <person name="Hiller M."/>
            <person name="Vernes S.C."/>
            <person name="Myers E.W."/>
            <person name="Teeling E.C."/>
        </authorList>
    </citation>
    <scope>NUCLEOTIDE SEQUENCE [LARGE SCALE GENOMIC DNA]</scope>
    <source>
        <strain evidence="1">MMolMol1</strain>
        <tissue evidence="1">Muscle</tissue>
    </source>
</reference>
<accession>A0A7J8DTF1</accession>
<dbReference type="GO" id="GO:0003677">
    <property type="term" value="F:DNA binding"/>
    <property type="evidence" value="ECO:0007669"/>
    <property type="project" value="InterPro"/>
</dbReference>
<dbReference type="CDD" id="cd00086">
    <property type="entry name" value="homeodomain"/>
    <property type="match status" value="1"/>
</dbReference>
<sequence>MSLDSSSSLLEPLTEVRLAASPLCPGLEASASCDLWSLQVHSLENCFEAKSKGGSAKLFPQNPHPGVLVRQWLAQEFGIPESRVQLLSKSRTKRSESELTVVCGFCRRAAPSTGIAFSLSSGILLRRKWTPCLPHNAVRPLKLAKGTDSLGLLPVKSWLDKLVFQSAEFRSDFRTQDRAETDTRMPCRRS</sequence>
<gene>
    <name evidence="1" type="ORF">HJG59_009121</name>
</gene>
<keyword evidence="2" id="KW-1185">Reference proteome</keyword>
<name>A0A7J8DTF1_MOLMO</name>
<evidence type="ECO:0000313" key="2">
    <source>
        <dbReference type="Proteomes" id="UP000550707"/>
    </source>
</evidence>
<proteinExistence type="predicted"/>
<dbReference type="EMBL" id="JACASF010000016">
    <property type="protein sequence ID" value="KAF6426413.1"/>
    <property type="molecule type" value="Genomic_DNA"/>
</dbReference>
<dbReference type="InterPro" id="IPR001356">
    <property type="entry name" value="HD"/>
</dbReference>
<dbReference type="Proteomes" id="UP000550707">
    <property type="component" value="Unassembled WGS sequence"/>
</dbReference>
<organism evidence="1 2">
    <name type="scientific">Molossus molossus</name>
    <name type="common">Pallas' mastiff bat</name>
    <name type="synonym">Vespertilio molossus</name>
    <dbReference type="NCBI Taxonomy" id="27622"/>
    <lineage>
        <taxon>Eukaryota</taxon>
        <taxon>Metazoa</taxon>
        <taxon>Chordata</taxon>
        <taxon>Craniata</taxon>
        <taxon>Vertebrata</taxon>
        <taxon>Euteleostomi</taxon>
        <taxon>Mammalia</taxon>
        <taxon>Eutheria</taxon>
        <taxon>Laurasiatheria</taxon>
        <taxon>Chiroptera</taxon>
        <taxon>Yangochiroptera</taxon>
        <taxon>Molossidae</taxon>
        <taxon>Molossus</taxon>
    </lineage>
</organism>